<reference evidence="6" key="2">
    <citation type="journal article" date="2022" name="Elife">
        <title>Obligate sexual reproduction of a homothallic fungus closely related to the Cryptococcus pathogenic species complex.</title>
        <authorList>
            <person name="Passer A.R."/>
            <person name="Clancey S.A."/>
            <person name="Shea T."/>
            <person name="David-Palma M."/>
            <person name="Averette A.F."/>
            <person name="Boekhout T."/>
            <person name="Porcel B.M."/>
            <person name="Nowrousian M."/>
            <person name="Cuomo C.A."/>
            <person name="Sun S."/>
            <person name="Heitman J."/>
            <person name="Coelho M.A."/>
        </authorList>
    </citation>
    <scope>NUCLEOTIDE SEQUENCE</scope>
    <source>
        <strain evidence="6">CBS 7841</strain>
    </source>
</reference>
<evidence type="ECO:0000256" key="2">
    <source>
        <dbReference type="ARBA" id="ARBA00022980"/>
    </source>
</evidence>
<evidence type="ECO:0000256" key="3">
    <source>
        <dbReference type="ARBA" id="ARBA00023274"/>
    </source>
</evidence>
<dbReference type="GO" id="GO:0006412">
    <property type="term" value="P:translation"/>
    <property type="evidence" value="ECO:0007669"/>
    <property type="project" value="InterPro"/>
</dbReference>
<accession>A0AAJ8LV43</accession>
<evidence type="ECO:0000256" key="4">
    <source>
        <dbReference type="SAM" id="MobiDB-lite"/>
    </source>
</evidence>
<organism evidence="6 7">
    <name type="scientific">Cryptococcus depauperatus CBS 7841</name>
    <dbReference type="NCBI Taxonomy" id="1295531"/>
    <lineage>
        <taxon>Eukaryota</taxon>
        <taxon>Fungi</taxon>
        <taxon>Dikarya</taxon>
        <taxon>Basidiomycota</taxon>
        <taxon>Agaricomycotina</taxon>
        <taxon>Tremellomycetes</taxon>
        <taxon>Tremellales</taxon>
        <taxon>Cryptococcaceae</taxon>
        <taxon>Cryptococcus</taxon>
    </lineage>
</organism>
<dbReference type="GO" id="GO:0005762">
    <property type="term" value="C:mitochondrial large ribosomal subunit"/>
    <property type="evidence" value="ECO:0007669"/>
    <property type="project" value="TreeGrafter"/>
</dbReference>
<sequence>MIKTLLAATSKILSKSFPSNFRTVSTVHLGNLSPATGSTKTDTRYGRGPGSQKGGTSGRGHKGQKARSGKGVRLGFEGGQTPLYRRIPKRGFINFTSKTYAPLSIATLQRWIASNRISPDEPITLRTILSSNAVHGLSHLSGIKLLGDVDPTLPLPPLKLELSRYSKEAAKAIIEAGGEVKAVYHNNLSLRREWYPEKFEGREFKSALPTRKNDILYYTNPVKYGYLAPNLKASPTKISPQEWNQVRKDALEDKTA</sequence>
<feature type="region of interest" description="Disordered" evidence="4">
    <location>
        <begin position="29"/>
        <end position="75"/>
    </location>
</feature>
<dbReference type="InterPro" id="IPR021131">
    <property type="entry name" value="Ribosomal_uL15/eL18"/>
</dbReference>
<evidence type="ECO:0000259" key="5">
    <source>
        <dbReference type="Pfam" id="PF00828"/>
    </source>
</evidence>
<feature type="compositionally biased region" description="Polar residues" evidence="4">
    <location>
        <begin position="29"/>
        <end position="40"/>
    </location>
</feature>
<keyword evidence="7" id="KW-1185">Reference proteome</keyword>
<dbReference type="InterPro" id="IPR030878">
    <property type="entry name" value="Ribosomal_uL15"/>
</dbReference>
<name>A0AAJ8LV43_9TREE</name>
<dbReference type="GO" id="GO:0003735">
    <property type="term" value="F:structural constituent of ribosome"/>
    <property type="evidence" value="ECO:0007669"/>
    <property type="project" value="InterPro"/>
</dbReference>
<dbReference type="GeneID" id="91084277"/>
<gene>
    <name evidence="6" type="ORF">L203_100061</name>
</gene>
<dbReference type="EMBL" id="CP143784">
    <property type="protein sequence ID" value="WVN84925.1"/>
    <property type="molecule type" value="Genomic_DNA"/>
</dbReference>
<dbReference type="SUPFAM" id="SSF52080">
    <property type="entry name" value="Ribosomal proteins L15p and L18e"/>
    <property type="match status" value="1"/>
</dbReference>
<dbReference type="AlphaFoldDB" id="A0AAJ8LV43"/>
<evidence type="ECO:0000313" key="7">
    <source>
        <dbReference type="Proteomes" id="UP000094043"/>
    </source>
</evidence>
<keyword evidence="3" id="KW-0687">Ribonucleoprotein</keyword>
<dbReference type="InterPro" id="IPR036227">
    <property type="entry name" value="Ribosomal_uL15/eL18_sf"/>
</dbReference>
<feature type="compositionally biased region" description="Gly residues" evidence="4">
    <location>
        <begin position="47"/>
        <end position="58"/>
    </location>
</feature>
<feature type="domain" description="Large ribosomal subunit protein uL15/eL18" evidence="5">
    <location>
        <begin position="102"/>
        <end position="180"/>
    </location>
</feature>
<dbReference type="Pfam" id="PF00828">
    <property type="entry name" value="Ribosomal_L27A"/>
    <property type="match status" value="1"/>
</dbReference>
<dbReference type="InterPro" id="IPR005749">
    <property type="entry name" value="Ribosomal_uL15_bac-type"/>
</dbReference>
<keyword evidence="2 6" id="KW-0689">Ribosomal protein</keyword>
<dbReference type="HAMAP" id="MF_01341">
    <property type="entry name" value="Ribosomal_uL15"/>
    <property type="match status" value="1"/>
</dbReference>
<proteinExistence type="inferred from homology"/>
<dbReference type="PANTHER" id="PTHR12934">
    <property type="entry name" value="50S RIBOSOMAL PROTEIN L15"/>
    <property type="match status" value="1"/>
</dbReference>
<dbReference type="NCBIfam" id="TIGR01071">
    <property type="entry name" value="rplO_bact"/>
    <property type="match status" value="1"/>
</dbReference>
<dbReference type="PANTHER" id="PTHR12934:SF11">
    <property type="entry name" value="LARGE RIBOSOMAL SUBUNIT PROTEIN UL15M"/>
    <property type="match status" value="1"/>
</dbReference>
<feature type="compositionally biased region" description="Basic residues" evidence="4">
    <location>
        <begin position="59"/>
        <end position="70"/>
    </location>
</feature>
<reference evidence="6" key="1">
    <citation type="submission" date="2016-06" db="EMBL/GenBank/DDBJ databases">
        <authorList>
            <person name="Cuomo C."/>
            <person name="Litvintseva A."/>
            <person name="Heitman J."/>
            <person name="Chen Y."/>
            <person name="Sun S."/>
            <person name="Springer D."/>
            <person name="Dromer F."/>
            <person name="Young S."/>
            <person name="Zeng Q."/>
            <person name="Chapman S."/>
            <person name="Gujja S."/>
            <person name="Saif S."/>
            <person name="Birren B."/>
        </authorList>
    </citation>
    <scope>NUCLEOTIDE SEQUENCE</scope>
    <source>
        <strain evidence="6">CBS 7841</strain>
    </source>
</reference>
<dbReference type="RefSeq" id="XP_066065626.1">
    <property type="nucleotide sequence ID" value="XM_066209529.1"/>
</dbReference>
<dbReference type="Gene3D" id="3.100.10.10">
    <property type="match status" value="1"/>
</dbReference>
<evidence type="ECO:0000313" key="6">
    <source>
        <dbReference type="EMBL" id="WVN84925.1"/>
    </source>
</evidence>
<reference evidence="6" key="3">
    <citation type="submission" date="2024-01" db="EMBL/GenBank/DDBJ databases">
        <authorList>
            <person name="Coelho M.A."/>
            <person name="David-Palma M."/>
            <person name="Shea T."/>
            <person name="Sun S."/>
            <person name="Cuomo C.A."/>
            <person name="Heitman J."/>
        </authorList>
    </citation>
    <scope>NUCLEOTIDE SEQUENCE</scope>
    <source>
        <strain evidence="6">CBS 7841</strain>
    </source>
</reference>
<dbReference type="KEGG" id="cdep:91084277"/>
<comment type="similarity">
    <text evidence="1">Belongs to the universal ribosomal protein uL15 family.</text>
</comment>
<evidence type="ECO:0000256" key="1">
    <source>
        <dbReference type="ARBA" id="ARBA00007320"/>
    </source>
</evidence>
<dbReference type="Proteomes" id="UP000094043">
    <property type="component" value="Chromosome 1"/>
</dbReference>
<protein>
    <submittedName>
        <fullName evidence="6">Ribosomal protein L15</fullName>
    </submittedName>
</protein>